<dbReference type="PANTHER" id="PTHR15944">
    <property type="entry name" value="FARNESYLCYSTEINE LYASE"/>
    <property type="match status" value="1"/>
</dbReference>
<dbReference type="Gene3D" id="3.50.50.60">
    <property type="entry name" value="FAD/NAD(P)-binding domain"/>
    <property type="match status" value="2"/>
</dbReference>
<dbReference type="OrthoDB" id="437369at2759"/>
<gene>
    <name evidence="11" type="ORF">CBR_g864</name>
</gene>
<dbReference type="Gene3D" id="1.10.405.20">
    <property type="match status" value="1"/>
</dbReference>
<dbReference type="SUPFAM" id="SSF51905">
    <property type="entry name" value="FAD/NAD(P)-binding domain"/>
    <property type="match status" value="1"/>
</dbReference>
<organism evidence="11 12">
    <name type="scientific">Chara braunii</name>
    <name type="common">Braun's stonewort</name>
    <dbReference type="NCBI Taxonomy" id="69332"/>
    <lineage>
        <taxon>Eukaryota</taxon>
        <taxon>Viridiplantae</taxon>
        <taxon>Streptophyta</taxon>
        <taxon>Charophyceae</taxon>
        <taxon>Charales</taxon>
        <taxon>Characeae</taxon>
        <taxon>Chara</taxon>
    </lineage>
</organism>
<proteinExistence type="inferred from homology"/>
<dbReference type="GO" id="GO:0001735">
    <property type="term" value="F:prenylcysteine oxidase activity"/>
    <property type="evidence" value="ECO:0007669"/>
    <property type="project" value="InterPro"/>
</dbReference>
<feature type="signal peptide" evidence="9">
    <location>
        <begin position="1"/>
        <end position="38"/>
    </location>
</feature>
<keyword evidence="12" id="KW-1185">Reference proteome</keyword>
<keyword evidence="6" id="KW-0560">Oxidoreductase</keyword>
<dbReference type="OMA" id="RWIYNIM"/>
<evidence type="ECO:0000256" key="7">
    <source>
        <dbReference type="ARBA" id="ARBA00023180"/>
    </source>
</evidence>
<comment type="similarity">
    <text evidence="2">Belongs to the prenylcysteine oxidase family.</text>
</comment>
<evidence type="ECO:0000256" key="9">
    <source>
        <dbReference type="SAM" id="SignalP"/>
    </source>
</evidence>
<reference evidence="11 12" key="1">
    <citation type="journal article" date="2018" name="Cell">
        <title>The Chara Genome: Secondary Complexity and Implications for Plant Terrestrialization.</title>
        <authorList>
            <person name="Nishiyama T."/>
            <person name="Sakayama H."/>
            <person name="Vries J.D."/>
            <person name="Buschmann H."/>
            <person name="Saint-Marcoux D."/>
            <person name="Ullrich K.K."/>
            <person name="Haas F.B."/>
            <person name="Vanderstraeten L."/>
            <person name="Becker D."/>
            <person name="Lang D."/>
            <person name="Vosolsobe S."/>
            <person name="Rombauts S."/>
            <person name="Wilhelmsson P.K.I."/>
            <person name="Janitza P."/>
            <person name="Kern R."/>
            <person name="Heyl A."/>
            <person name="Rumpler F."/>
            <person name="Villalobos L.I.A.C."/>
            <person name="Clay J.M."/>
            <person name="Skokan R."/>
            <person name="Toyoda A."/>
            <person name="Suzuki Y."/>
            <person name="Kagoshima H."/>
            <person name="Schijlen E."/>
            <person name="Tajeshwar N."/>
            <person name="Catarino B."/>
            <person name="Hetherington A.J."/>
            <person name="Saltykova A."/>
            <person name="Bonnot C."/>
            <person name="Breuninger H."/>
            <person name="Symeonidi A."/>
            <person name="Radhakrishnan G.V."/>
            <person name="Van Nieuwerburgh F."/>
            <person name="Deforce D."/>
            <person name="Chang C."/>
            <person name="Karol K.G."/>
            <person name="Hedrich R."/>
            <person name="Ulvskov P."/>
            <person name="Glockner G."/>
            <person name="Delwiche C.F."/>
            <person name="Petrasek J."/>
            <person name="Van de Peer Y."/>
            <person name="Friml J."/>
            <person name="Beilby M."/>
            <person name="Dolan L."/>
            <person name="Kohara Y."/>
            <person name="Sugano S."/>
            <person name="Fujiyama A."/>
            <person name="Delaux P.-M."/>
            <person name="Quint M."/>
            <person name="TheiBen G."/>
            <person name="Hagemann M."/>
            <person name="Harholt J."/>
            <person name="Dunand C."/>
            <person name="Zachgo S."/>
            <person name="Langdale J."/>
            <person name="Maumus F."/>
            <person name="Straeten D.V.D."/>
            <person name="Gould S.B."/>
            <person name="Rensing S.A."/>
        </authorList>
    </citation>
    <scope>NUCLEOTIDE SEQUENCE [LARGE SCALE GENOMIC DNA]</scope>
    <source>
        <strain evidence="11 12">S276</strain>
    </source>
</reference>
<dbReference type="InterPro" id="IPR017046">
    <property type="entry name" value="Prenylcysteine_Oxase1"/>
</dbReference>
<feature type="region of interest" description="Disordered" evidence="8">
    <location>
        <begin position="596"/>
        <end position="675"/>
    </location>
</feature>
<dbReference type="GO" id="GO:0030328">
    <property type="term" value="P:prenylcysteine catabolic process"/>
    <property type="evidence" value="ECO:0007669"/>
    <property type="project" value="InterPro"/>
</dbReference>
<dbReference type="PANTHER" id="PTHR15944:SF0">
    <property type="entry name" value="PRENYLCYSTEINE LYASE DOMAIN-CONTAINING PROTEIN"/>
    <property type="match status" value="1"/>
</dbReference>
<evidence type="ECO:0000313" key="12">
    <source>
        <dbReference type="Proteomes" id="UP000265515"/>
    </source>
</evidence>
<evidence type="ECO:0000256" key="6">
    <source>
        <dbReference type="ARBA" id="ARBA00023002"/>
    </source>
</evidence>
<feature type="domain" description="Prenylcysteine lyase" evidence="10">
    <location>
        <begin position="203"/>
        <end position="534"/>
    </location>
</feature>
<keyword evidence="7" id="KW-0325">Glycoprotein</keyword>
<dbReference type="InterPro" id="IPR036188">
    <property type="entry name" value="FAD/NAD-bd_sf"/>
</dbReference>
<name>A0A388KCK3_CHABU</name>
<evidence type="ECO:0000256" key="4">
    <source>
        <dbReference type="ARBA" id="ARBA00022729"/>
    </source>
</evidence>
<keyword evidence="4 9" id="KW-0732">Signal</keyword>
<dbReference type="Gene3D" id="3.90.660.20">
    <property type="entry name" value="Protoporphyrinogen oxidase, mitochondrial, domain 2"/>
    <property type="match status" value="1"/>
</dbReference>
<evidence type="ECO:0000256" key="5">
    <source>
        <dbReference type="ARBA" id="ARBA00022827"/>
    </source>
</evidence>
<keyword evidence="5" id="KW-0274">FAD</keyword>
<evidence type="ECO:0000256" key="2">
    <source>
        <dbReference type="ARBA" id="ARBA00009967"/>
    </source>
</evidence>
<comment type="cofactor">
    <cofactor evidence="1">
        <name>FAD</name>
        <dbReference type="ChEBI" id="CHEBI:57692"/>
    </cofactor>
</comment>
<dbReference type="Gramene" id="GBG67736">
    <property type="protein sequence ID" value="GBG67736"/>
    <property type="gene ID" value="CBR_g864"/>
</dbReference>
<accession>A0A388KCK3</accession>
<feature type="chain" id="PRO_5017269929" description="Prenylcysteine lyase domain-containing protein" evidence="9">
    <location>
        <begin position="39"/>
        <end position="675"/>
    </location>
</feature>
<evidence type="ECO:0000256" key="1">
    <source>
        <dbReference type="ARBA" id="ARBA00001974"/>
    </source>
</evidence>
<evidence type="ECO:0000256" key="8">
    <source>
        <dbReference type="SAM" id="MobiDB-lite"/>
    </source>
</evidence>
<feature type="compositionally biased region" description="Basic and acidic residues" evidence="8">
    <location>
        <begin position="632"/>
        <end position="658"/>
    </location>
</feature>
<evidence type="ECO:0000313" key="11">
    <source>
        <dbReference type="EMBL" id="GBG67736.1"/>
    </source>
</evidence>
<dbReference type="AlphaFoldDB" id="A0A388KCK3"/>
<keyword evidence="3" id="KW-0285">Flavoprotein</keyword>
<sequence>MILAGRKTTVVPASPIWIGIRTATCLLLIMASQAITAAANGQDKICVVGGGMAGSCAAFFIHSACDGGKLSYTHHEGKSAGEFAGGCKAEEEAGGARKKAGRQQWSNAMGIVDDELVSTCEVHVFEKSDAIGGRILSSLSVQDKVYEVGDLLATDDYRHVAHFVDLLNLTRSGSGRDKTRFGIFDGKAFVFKERLSDSDGGVWKSLHRIRQLWRYGFGMFTAKSFVNHVMTRFHLLQDSPYIVAYKTVAEMLDAIDLEEIAQKPFGELLKTNRWIYNIMVDEILAGATRARSGQSPSVMHGVAGGLVLAPAFDLESWTVKEGFSAIPRMLLERSHATVHLNAEVQVVSRAADGGYMIRLASNESEECSAVIIAAPLQAEEIKLPENAHLPRLRWKQLHVTYVEGLINPAYFGMPNLASLPTNIATTDRSVAPFLYISYANPNASKNDDGLFLYRVLSAAAFTDLHVNTVFQSARATWRTTWTPFVEFSSPSPVGAFLLDDHHLYNANALESVFGGMEAAAIAAENVVRLMLERMGFGEMEPESESGLGLGSGSGSGSEPSATHRIALDESSPSRKSLLPYLVRWESEQQEDILTGPPHEQQQQQQQKQEAVTESSRSPGAETEAVNPPKPVENVDRNVDKHENEEPITQSRDEVRTQLHGEGCSAHLTESEKDEL</sequence>
<comment type="caution">
    <text evidence="11">The sequence shown here is derived from an EMBL/GenBank/DDBJ whole genome shotgun (WGS) entry which is preliminary data.</text>
</comment>
<dbReference type="EMBL" id="BFEA01000091">
    <property type="protein sequence ID" value="GBG67736.1"/>
    <property type="molecule type" value="Genomic_DNA"/>
</dbReference>
<feature type="region of interest" description="Disordered" evidence="8">
    <location>
        <begin position="539"/>
        <end position="570"/>
    </location>
</feature>
<evidence type="ECO:0000259" key="10">
    <source>
        <dbReference type="Pfam" id="PF07156"/>
    </source>
</evidence>
<protein>
    <recommendedName>
        <fullName evidence="10">Prenylcysteine lyase domain-containing protein</fullName>
    </recommendedName>
</protein>
<dbReference type="GO" id="GO:0030327">
    <property type="term" value="P:prenylated protein catabolic process"/>
    <property type="evidence" value="ECO:0007669"/>
    <property type="project" value="TreeGrafter"/>
</dbReference>
<evidence type="ECO:0000256" key="3">
    <source>
        <dbReference type="ARBA" id="ARBA00022630"/>
    </source>
</evidence>
<dbReference type="InterPro" id="IPR010795">
    <property type="entry name" value="Prenylcys_lyase"/>
</dbReference>
<dbReference type="Proteomes" id="UP000265515">
    <property type="component" value="Unassembled WGS sequence"/>
</dbReference>
<dbReference type="Pfam" id="PF07156">
    <property type="entry name" value="Prenylcys_lyase"/>
    <property type="match status" value="1"/>
</dbReference>